<dbReference type="AlphaFoldDB" id="A0A8J5YHK9"/>
<feature type="region of interest" description="Disordered" evidence="2">
    <location>
        <begin position="210"/>
        <end position="241"/>
    </location>
</feature>
<dbReference type="CDD" id="cd09272">
    <property type="entry name" value="RNase_HI_RT_Ty1"/>
    <property type="match status" value="1"/>
</dbReference>
<evidence type="ECO:0000313" key="8">
    <source>
        <dbReference type="Proteomes" id="UP000701853"/>
    </source>
</evidence>
<feature type="domain" description="Retrovirus-related Pol polyprotein from transposon TNT 1-94-like beta-barrel" evidence="5">
    <location>
        <begin position="335"/>
        <end position="397"/>
    </location>
</feature>
<feature type="domain" description="Retroviral polymerase SH3-like" evidence="6">
    <location>
        <begin position="598"/>
        <end position="632"/>
    </location>
</feature>
<dbReference type="SUPFAM" id="SSF56672">
    <property type="entry name" value="DNA/RNA polymerases"/>
    <property type="match status" value="1"/>
</dbReference>
<dbReference type="Pfam" id="PF07727">
    <property type="entry name" value="RVT_2"/>
    <property type="match status" value="1"/>
</dbReference>
<evidence type="ECO:0000256" key="1">
    <source>
        <dbReference type="ARBA" id="ARBA00022750"/>
    </source>
</evidence>
<reference evidence="7 8" key="1">
    <citation type="journal article" date="2021" name="bioRxiv">
        <title>The Gossypium anomalum genome as a resource for cotton improvement and evolutionary analysis of hybrid incompatibility.</title>
        <authorList>
            <person name="Grover C.E."/>
            <person name="Yuan D."/>
            <person name="Arick M.A."/>
            <person name="Miller E.R."/>
            <person name="Hu G."/>
            <person name="Peterson D.G."/>
            <person name="Wendel J.F."/>
            <person name="Udall J.A."/>
        </authorList>
    </citation>
    <scope>NUCLEOTIDE SEQUENCE [LARGE SCALE GENOMIC DNA]</scope>
    <source>
        <strain evidence="7">JFW-Udall</strain>
        <tissue evidence="7">Leaf</tissue>
    </source>
</reference>
<evidence type="ECO:0000259" key="3">
    <source>
        <dbReference type="Pfam" id="PF07727"/>
    </source>
</evidence>
<dbReference type="GO" id="GO:0004190">
    <property type="term" value="F:aspartic-type endopeptidase activity"/>
    <property type="evidence" value="ECO:0007669"/>
    <property type="project" value="UniProtKB-KW"/>
</dbReference>
<evidence type="ECO:0000256" key="2">
    <source>
        <dbReference type="SAM" id="MobiDB-lite"/>
    </source>
</evidence>
<keyword evidence="1" id="KW-0378">Hydrolase</keyword>
<dbReference type="PANTHER" id="PTHR11439">
    <property type="entry name" value="GAG-POL-RELATED RETROTRANSPOSON"/>
    <property type="match status" value="1"/>
</dbReference>
<keyword evidence="1" id="KW-0064">Aspartyl protease</keyword>
<feature type="compositionally biased region" description="Polar residues" evidence="2">
    <location>
        <begin position="660"/>
        <end position="681"/>
    </location>
</feature>
<gene>
    <name evidence="7" type="ORF">CXB51_018990</name>
</gene>
<dbReference type="InterPro" id="IPR057670">
    <property type="entry name" value="SH3_retrovirus"/>
</dbReference>
<dbReference type="Pfam" id="PF25597">
    <property type="entry name" value="SH3_retrovirus"/>
    <property type="match status" value="1"/>
</dbReference>
<feature type="domain" description="Reverse transcriptase Ty1/copia-type" evidence="3">
    <location>
        <begin position="776"/>
        <end position="1022"/>
    </location>
</feature>
<dbReference type="InterPro" id="IPR054722">
    <property type="entry name" value="PolX-like_BBD"/>
</dbReference>
<keyword evidence="8" id="KW-1185">Reference proteome</keyword>
<dbReference type="Proteomes" id="UP000701853">
    <property type="component" value="Chromosome 8"/>
</dbReference>
<dbReference type="Pfam" id="PF14223">
    <property type="entry name" value="Retrotran_gag_2"/>
    <property type="match status" value="1"/>
</dbReference>
<dbReference type="InterPro" id="IPR013103">
    <property type="entry name" value="RVT_2"/>
</dbReference>
<evidence type="ECO:0000259" key="4">
    <source>
        <dbReference type="Pfam" id="PF13976"/>
    </source>
</evidence>
<dbReference type="OrthoDB" id="7764611at2759"/>
<feature type="compositionally biased region" description="Low complexity" evidence="2">
    <location>
        <begin position="691"/>
        <end position="707"/>
    </location>
</feature>
<evidence type="ECO:0000259" key="5">
    <source>
        <dbReference type="Pfam" id="PF22936"/>
    </source>
</evidence>
<dbReference type="SUPFAM" id="SSF53098">
    <property type="entry name" value="Ribonuclease H-like"/>
    <property type="match status" value="1"/>
</dbReference>
<keyword evidence="1" id="KW-0645">Protease</keyword>
<dbReference type="InterPro" id="IPR043502">
    <property type="entry name" value="DNA/RNA_pol_sf"/>
</dbReference>
<feature type="domain" description="GAG-pre-integrase" evidence="4">
    <location>
        <begin position="414"/>
        <end position="485"/>
    </location>
</feature>
<evidence type="ECO:0008006" key="9">
    <source>
        <dbReference type="Google" id="ProtNLM"/>
    </source>
</evidence>
<dbReference type="InterPro" id="IPR025724">
    <property type="entry name" value="GAG-pre-integrase_dom"/>
</dbReference>
<dbReference type="PANTHER" id="PTHR11439:SF467">
    <property type="entry name" value="INTEGRASE CATALYTIC DOMAIN-CONTAINING PROTEIN"/>
    <property type="match status" value="1"/>
</dbReference>
<organism evidence="7 8">
    <name type="scientific">Gossypium anomalum</name>
    <dbReference type="NCBI Taxonomy" id="47600"/>
    <lineage>
        <taxon>Eukaryota</taxon>
        <taxon>Viridiplantae</taxon>
        <taxon>Streptophyta</taxon>
        <taxon>Embryophyta</taxon>
        <taxon>Tracheophyta</taxon>
        <taxon>Spermatophyta</taxon>
        <taxon>Magnoliopsida</taxon>
        <taxon>eudicotyledons</taxon>
        <taxon>Gunneridae</taxon>
        <taxon>Pentapetalae</taxon>
        <taxon>rosids</taxon>
        <taxon>malvids</taxon>
        <taxon>Malvales</taxon>
        <taxon>Malvaceae</taxon>
        <taxon>Malvoideae</taxon>
        <taxon>Gossypium</taxon>
    </lineage>
</organism>
<evidence type="ECO:0000259" key="6">
    <source>
        <dbReference type="Pfam" id="PF25597"/>
    </source>
</evidence>
<evidence type="ECO:0000313" key="7">
    <source>
        <dbReference type="EMBL" id="KAG8485609.1"/>
    </source>
</evidence>
<protein>
    <recommendedName>
        <fullName evidence="9">Reverse transcriptase Ty1/copia-type domain-containing protein</fullName>
    </recommendedName>
</protein>
<dbReference type="Pfam" id="PF13976">
    <property type="entry name" value="gag_pre-integrs"/>
    <property type="match status" value="1"/>
</dbReference>
<dbReference type="Pfam" id="PF22936">
    <property type="entry name" value="Pol_BBD"/>
    <property type="match status" value="1"/>
</dbReference>
<accession>A0A8J5YHK9</accession>
<feature type="region of interest" description="Disordered" evidence="2">
    <location>
        <begin position="660"/>
        <end position="707"/>
    </location>
</feature>
<dbReference type="InterPro" id="IPR012337">
    <property type="entry name" value="RNaseH-like_sf"/>
</dbReference>
<sequence>MSRPSSPFAVQSGASPMTFSLSDGMVDSRFLSTKKISVLLNDTNYLLWHQQFISNADGVLQENVDFVRFEQQDSTFASWLLSSVSPGVLLHLIGLDTSAHIWNAITDFYGSKTTSRLMLKKGELFMRDFLVKIKGYCANPASCGETISEHEHVTAILNGLPLEYESVITIITASPTPYTVQDVTTMLLDVEARQLSSVLEVPASANVVTHQSLTPDVKSDPTPAYRQPPSARGRGRGRASGSRFQCQLCGKQGYLIDRCYYRFDDSYKSVGYRPPQSSQANVCMFGASSPMAPWVSPMPVPAPNTQSSWVYPPSMPAMPWSNPFATPACSPDNAWYLDSGATYHLTHSPTSLAESSPYKGPGKVYVGNGDTFSVLSFGQSSLLTRSRLLFMRSLLLVRDMHMGEVLLKGSEQHGLYKLHLTKSGASNSSALAQGLLATSTVPFNVWHCRLGHPCTNILTKALRKCNIPLGVNKSSFHCIACHLGKEHKQPFQKSTTEYTAPLQLVLVDVWGPAPSKVLRVFPHFQRQAERVIGHKLKTLQIDGGGEFQALKRQIVETGLSMLAHASMPLVYWSDAFASAVYLLNRLPSHPINHASPRYSPSHKGYRCLDSFEKVYVTRHVTFNEKVFPFQSKHLKPPSSLLQPQSNSKLLVLSPTPCDQMSNHSPTISVPSYNSRPLSPVSSPHIPPQYTNPSISSSSPSVSPQVNSIPDPLSSLPIFSNTHPMVTRSKVGVFKPKAYVTIAPSSLSDVPTDIHVAMSHDSWKAAVYSELQALINNNTWRLCSLPANRRAVGCKWLFKVKTRADGTVERYKARLVAKGFSQNTGLDYQDTFSPVVRVTTICTVLVIPVMKNWSLRQVDVNNAILNGELAEDIYMEQPPGFEESGPNGEKLVCKLNKALYGLRQAPRAWFQTLRQYLIDQLGFRTAKTDPSLFIRAASDSILLLIVYVDDIVLTGSSNAKIDRVVQLLHTKFALKDMGPLNFFLGITVERSFKGLVLSQQKYVREILAQTGMSASAPTPTPMVSFPKLVADDASPFLADGSLYRSIVGKLQYLCITRPDLAYCVNKLSQFMNAPREVHWKAVKRALHYLSGTINHGLFYSKGQFQLTCYSNADWASSIEDRRSTTGYVVYLGSNPIAWCSKKQAVVSRSTSEAEYRSLANCVSKLLWIKQLLGEVGVITCQTPVIWCDNTSTVSMAANPTHHAKVNYIPSDKQIADAFTKPITPKTFGSVRQALRVLSNDTASGLKEQEKKLGEC</sequence>
<proteinExistence type="predicted"/>
<dbReference type="EMBL" id="JAHUZN010000008">
    <property type="protein sequence ID" value="KAG8485609.1"/>
    <property type="molecule type" value="Genomic_DNA"/>
</dbReference>
<name>A0A8J5YHK9_9ROSI</name>
<comment type="caution">
    <text evidence="7">The sequence shown here is derived from an EMBL/GenBank/DDBJ whole genome shotgun (WGS) entry which is preliminary data.</text>
</comment>